<reference evidence="4" key="1">
    <citation type="submission" date="2021-01" db="EMBL/GenBank/DDBJ databases">
        <title>Marivirga aurantiaca sp. nov., isolated from intertidal surface sediments.</title>
        <authorList>
            <person name="Zhang M."/>
        </authorList>
    </citation>
    <scope>NUCLEOTIDE SEQUENCE</scope>
    <source>
        <strain evidence="4">S37H4</strain>
    </source>
</reference>
<feature type="coiled-coil region" evidence="1">
    <location>
        <begin position="154"/>
        <end position="208"/>
    </location>
</feature>
<dbReference type="EMBL" id="JAEQBW010000004">
    <property type="protein sequence ID" value="MBK6265516.1"/>
    <property type="molecule type" value="Genomic_DNA"/>
</dbReference>
<evidence type="ECO:0000256" key="2">
    <source>
        <dbReference type="SAM" id="Phobius"/>
    </source>
</evidence>
<organism evidence="4 5">
    <name type="scientific">Marivirga aurantiaca</name>
    <dbReference type="NCBI Taxonomy" id="2802615"/>
    <lineage>
        <taxon>Bacteria</taxon>
        <taxon>Pseudomonadati</taxon>
        <taxon>Bacteroidota</taxon>
        <taxon>Cytophagia</taxon>
        <taxon>Cytophagales</taxon>
        <taxon>Marivirgaceae</taxon>
        <taxon>Marivirga</taxon>
    </lineage>
</organism>
<dbReference type="AlphaFoldDB" id="A0A934WZ87"/>
<keyword evidence="1" id="KW-0175">Coiled coil</keyword>
<keyword evidence="5" id="KW-1185">Reference proteome</keyword>
<protein>
    <submittedName>
        <fullName evidence="4">DUF4349 domain-containing protein</fullName>
    </submittedName>
</protein>
<comment type="caution">
    <text evidence="4">The sequence shown here is derived from an EMBL/GenBank/DDBJ whole genome shotgun (WGS) entry which is preliminary data.</text>
</comment>
<evidence type="ECO:0000259" key="3">
    <source>
        <dbReference type="Pfam" id="PF14257"/>
    </source>
</evidence>
<keyword evidence="2" id="KW-0812">Transmembrane</keyword>
<dbReference type="Proteomes" id="UP000611723">
    <property type="component" value="Unassembled WGS sequence"/>
</dbReference>
<dbReference type="Pfam" id="PF14257">
    <property type="entry name" value="DUF4349"/>
    <property type="match status" value="1"/>
</dbReference>
<feature type="transmembrane region" description="Helical" evidence="2">
    <location>
        <begin position="249"/>
        <end position="273"/>
    </location>
</feature>
<feature type="domain" description="DUF4349" evidence="3">
    <location>
        <begin position="66"/>
        <end position="273"/>
    </location>
</feature>
<name>A0A934WZ87_9BACT</name>
<dbReference type="PROSITE" id="PS51257">
    <property type="entry name" value="PROKAR_LIPOPROTEIN"/>
    <property type="match status" value="1"/>
</dbReference>
<dbReference type="RefSeq" id="WP_201431196.1">
    <property type="nucleotide sequence ID" value="NZ_JAEQBW010000004.1"/>
</dbReference>
<keyword evidence="2" id="KW-0472">Membrane</keyword>
<accession>A0A934WZ87</accession>
<dbReference type="InterPro" id="IPR025645">
    <property type="entry name" value="DUF4349"/>
</dbReference>
<evidence type="ECO:0000256" key="1">
    <source>
        <dbReference type="SAM" id="Coils"/>
    </source>
</evidence>
<sequence length="284" mass="32758">MKSSFLILALVFFTACHDARDLSDSALMDLKNSSGDFDAYLEIPATEQSPVSAPDETPVPDSRTKKIIKNGGIDFQTENIEKDYQKIRNLLPKFNAYIENENQSKSAFNIQYNLTIRVPSTVYDTLFSSISALAFQLDNRYSNVEDVTERYYDLKARIKNKEALEQRYVELLKKASAIKDILEIEKNLNEVRTEIERLQGQFNYLNKQVNFSTIHLSFYEVLPYEVNSSQREGFGARILRALGSGWNGFLSFLIGLTTLWPFVILTVGVIYLFRKLRRKWKTKK</sequence>
<proteinExistence type="predicted"/>
<keyword evidence="2" id="KW-1133">Transmembrane helix</keyword>
<gene>
    <name evidence="4" type="ORF">JKA74_10745</name>
</gene>
<evidence type="ECO:0000313" key="5">
    <source>
        <dbReference type="Proteomes" id="UP000611723"/>
    </source>
</evidence>
<evidence type="ECO:0000313" key="4">
    <source>
        <dbReference type="EMBL" id="MBK6265516.1"/>
    </source>
</evidence>